<feature type="transmembrane region" description="Helical" evidence="8">
    <location>
        <begin position="26"/>
        <end position="47"/>
    </location>
</feature>
<dbReference type="PATRIC" id="fig|1008153.3.peg.1737"/>
<feature type="region of interest" description="Disordered" evidence="7">
    <location>
        <begin position="290"/>
        <end position="319"/>
    </location>
</feature>
<feature type="domain" description="Mechanosensitive ion channel MscS" evidence="9">
    <location>
        <begin position="109"/>
        <end position="176"/>
    </location>
</feature>
<dbReference type="GO" id="GO:0008381">
    <property type="term" value="F:mechanosensitive monoatomic ion channel activity"/>
    <property type="evidence" value="ECO:0007669"/>
    <property type="project" value="InterPro"/>
</dbReference>
<dbReference type="Gene3D" id="2.30.30.60">
    <property type="match status" value="1"/>
</dbReference>
<keyword evidence="6 8" id="KW-0472">Membrane</keyword>
<evidence type="ECO:0000256" key="8">
    <source>
        <dbReference type="SAM" id="Phobius"/>
    </source>
</evidence>
<dbReference type="Gene3D" id="3.30.70.100">
    <property type="match status" value="1"/>
</dbReference>
<evidence type="ECO:0000259" key="9">
    <source>
        <dbReference type="Pfam" id="PF00924"/>
    </source>
</evidence>
<evidence type="ECO:0000313" key="12">
    <source>
        <dbReference type="Proteomes" id="UP000075321"/>
    </source>
</evidence>
<dbReference type="RefSeq" id="WP_066381448.1">
    <property type="nucleotide sequence ID" value="NZ_LTAZ01000004.1"/>
</dbReference>
<keyword evidence="4 8" id="KW-0812">Transmembrane</keyword>
<dbReference type="PANTHER" id="PTHR30221:SF1">
    <property type="entry name" value="SMALL-CONDUCTANCE MECHANOSENSITIVE CHANNEL"/>
    <property type="match status" value="1"/>
</dbReference>
<accession>A0A151AG91</accession>
<protein>
    <submittedName>
        <fullName evidence="11">Small-conductance mechanosensitive channel MscMJ</fullName>
    </submittedName>
</protein>
<dbReference type="InterPro" id="IPR011066">
    <property type="entry name" value="MscS_channel_C_sf"/>
</dbReference>
<dbReference type="InterPro" id="IPR006685">
    <property type="entry name" value="MscS_channel_2nd"/>
</dbReference>
<evidence type="ECO:0000256" key="1">
    <source>
        <dbReference type="ARBA" id="ARBA00004651"/>
    </source>
</evidence>
<proteinExistence type="inferred from homology"/>
<dbReference type="SUPFAM" id="SSF50182">
    <property type="entry name" value="Sm-like ribonucleoproteins"/>
    <property type="match status" value="1"/>
</dbReference>
<dbReference type="AlphaFoldDB" id="A0A151AG91"/>
<feature type="domain" description="Mechanosensitive ion channel MscS C-terminal" evidence="10">
    <location>
        <begin position="186"/>
        <end position="279"/>
    </location>
</feature>
<dbReference type="Pfam" id="PF21082">
    <property type="entry name" value="MS_channel_3rd"/>
    <property type="match status" value="1"/>
</dbReference>
<gene>
    <name evidence="11" type="ORF">HAPAU_17090</name>
</gene>
<comment type="caution">
    <text evidence="11">The sequence shown here is derived from an EMBL/GenBank/DDBJ whole genome shotgun (WGS) entry which is preliminary data.</text>
</comment>
<dbReference type="PANTHER" id="PTHR30221">
    <property type="entry name" value="SMALL-CONDUCTANCE MECHANOSENSITIVE CHANNEL"/>
    <property type="match status" value="1"/>
</dbReference>
<name>A0A151AG91_9EURY</name>
<feature type="transmembrane region" description="Helical" evidence="8">
    <location>
        <begin position="68"/>
        <end position="92"/>
    </location>
</feature>
<evidence type="ECO:0000313" key="11">
    <source>
        <dbReference type="EMBL" id="KYH26610.1"/>
    </source>
</evidence>
<evidence type="ECO:0000256" key="7">
    <source>
        <dbReference type="SAM" id="MobiDB-lite"/>
    </source>
</evidence>
<organism evidence="11 12">
    <name type="scientific">Halalkalicoccus paucihalophilus</name>
    <dbReference type="NCBI Taxonomy" id="1008153"/>
    <lineage>
        <taxon>Archaea</taxon>
        <taxon>Methanobacteriati</taxon>
        <taxon>Methanobacteriota</taxon>
        <taxon>Stenosarchaea group</taxon>
        <taxon>Halobacteria</taxon>
        <taxon>Halobacteriales</taxon>
        <taxon>Halococcaceae</taxon>
        <taxon>Halalkalicoccus</taxon>
    </lineage>
</organism>
<evidence type="ECO:0000259" key="10">
    <source>
        <dbReference type="Pfam" id="PF21082"/>
    </source>
</evidence>
<dbReference type="Gene3D" id="1.10.287.1260">
    <property type="match status" value="1"/>
</dbReference>
<dbReference type="InterPro" id="IPR010920">
    <property type="entry name" value="LSM_dom_sf"/>
</dbReference>
<reference evidence="11 12" key="1">
    <citation type="submission" date="2016-02" db="EMBL/GenBank/DDBJ databases">
        <title>Genome sequence of Halalkalicoccus paucihalophilus DSM 24557.</title>
        <authorList>
            <person name="Poehlein A."/>
            <person name="Daniel R."/>
        </authorList>
    </citation>
    <scope>NUCLEOTIDE SEQUENCE [LARGE SCALE GENOMIC DNA]</scope>
    <source>
        <strain evidence="11 12">DSM 24557</strain>
    </source>
</reference>
<dbReference type="InterPro" id="IPR023408">
    <property type="entry name" value="MscS_beta-dom_sf"/>
</dbReference>
<evidence type="ECO:0000256" key="4">
    <source>
        <dbReference type="ARBA" id="ARBA00022692"/>
    </source>
</evidence>
<feature type="transmembrane region" description="Helical" evidence="8">
    <location>
        <begin position="98"/>
        <end position="121"/>
    </location>
</feature>
<dbReference type="Pfam" id="PF00924">
    <property type="entry name" value="MS_channel_2nd"/>
    <property type="match status" value="1"/>
</dbReference>
<dbReference type="InterPro" id="IPR049278">
    <property type="entry name" value="MS_channel_C"/>
</dbReference>
<evidence type="ECO:0000256" key="5">
    <source>
        <dbReference type="ARBA" id="ARBA00022989"/>
    </source>
</evidence>
<keyword evidence="5 8" id="KW-1133">Transmembrane helix</keyword>
<sequence>MQIEQQISGTIEGFLQWLVGSLTGRLLLSLAVIVVGWYLSGVAVRMLGRPVAQRFERQSLSRTVLRGIKIGIILFSVAIAAGILGVGVGNIFLSVTVISAVVAVILAPVIGNYVGGLFVLADQPYEIGDMIEIVDVQQQGFIEDITLRYTKVLTEDNSVLVIPNATIRERDVINYSAEDERTRMTLDMTVTYEGDLAEARRLIVRAARQAEGVIAGGPTIRVGNARYPARPTCQIREYADHGVALRLRYWVRSPYYGAKVRSEIQERIWKELDEADVGIPYPHTHVVFDETSGEARVAMEPMEEDARTERSDPDLSRQP</sequence>
<dbReference type="GO" id="GO:0005886">
    <property type="term" value="C:plasma membrane"/>
    <property type="evidence" value="ECO:0007669"/>
    <property type="project" value="UniProtKB-SubCell"/>
</dbReference>
<evidence type="ECO:0000256" key="6">
    <source>
        <dbReference type="ARBA" id="ARBA00023136"/>
    </source>
</evidence>
<comment type="similarity">
    <text evidence="2">Belongs to the MscS (TC 1.A.23) family.</text>
</comment>
<comment type="subcellular location">
    <subcellularLocation>
        <location evidence="1">Cell membrane</location>
        <topology evidence="1">Multi-pass membrane protein</topology>
    </subcellularLocation>
</comment>
<dbReference type="EMBL" id="LTAZ01000004">
    <property type="protein sequence ID" value="KYH26610.1"/>
    <property type="molecule type" value="Genomic_DNA"/>
</dbReference>
<feature type="compositionally biased region" description="Basic and acidic residues" evidence="7">
    <location>
        <begin position="304"/>
        <end position="319"/>
    </location>
</feature>
<dbReference type="Proteomes" id="UP000075321">
    <property type="component" value="Unassembled WGS sequence"/>
</dbReference>
<dbReference type="OrthoDB" id="11475at2157"/>
<keyword evidence="12" id="KW-1185">Reference proteome</keyword>
<dbReference type="SUPFAM" id="SSF82689">
    <property type="entry name" value="Mechanosensitive channel protein MscS (YggB), C-terminal domain"/>
    <property type="match status" value="1"/>
</dbReference>
<evidence type="ECO:0000256" key="3">
    <source>
        <dbReference type="ARBA" id="ARBA00022475"/>
    </source>
</evidence>
<keyword evidence="3" id="KW-1003">Cell membrane</keyword>
<evidence type="ECO:0000256" key="2">
    <source>
        <dbReference type="ARBA" id="ARBA00008017"/>
    </source>
</evidence>
<dbReference type="InterPro" id="IPR045275">
    <property type="entry name" value="MscS_archaea/bacteria_type"/>
</dbReference>